<dbReference type="GO" id="GO:0005737">
    <property type="term" value="C:cytoplasm"/>
    <property type="evidence" value="ECO:0007669"/>
    <property type="project" value="UniProtKB-SubCell"/>
</dbReference>
<evidence type="ECO:0000256" key="3">
    <source>
        <dbReference type="ARBA" id="ARBA00008389"/>
    </source>
</evidence>
<accession>A0A8C0NSU3</accession>
<dbReference type="Gene3D" id="3.40.50.1000">
    <property type="entry name" value="HAD superfamily/HAD-like"/>
    <property type="match status" value="1"/>
</dbReference>
<protein>
    <recommendedName>
        <fullName evidence="14">5'-nucleotidase</fullName>
        <ecNumber evidence="14">3.1.3.5</ecNumber>
    </recommendedName>
</protein>
<reference evidence="16" key="1">
    <citation type="submission" date="2019-03" db="EMBL/GenBank/DDBJ databases">
        <authorList>
            <person name="Warren W.C."/>
            <person name="Johnson G.S."/>
        </authorList>
    </citation>
    <scope>NUCLEOTIDE SEQUENCE [LARGE SCALE GENOMIC DNA]</scope>
    <source>
        <strain evidence="16">Basenji</strain>
    </source>
</reference>
<reference evidence="16" key="2">
    <citation type="submission" date="2025-08" db="UniProtKB">
        <authorList>
            <consortium name="Ensembl"/>
        </authorList>
    </citation>
    <scope>IDENTIFICATION</scope>
</reference>
<name>A0A8C0NSU3_CANLF</name>
<dbReference type="EC" id="3.1.3.5" evidence="14"/>
<dbReference type="GO" id="GO:0008253">
    <property type="term" value="F:5'-nucleotidase activity"/>
    <property type="evidence" value="ECO:0007669"/>
    <property type="project" value="UniProtKB-EC"/>
</dbReference>
<evidence type="ECO:0000256" key="5">
    <source>
        <dbReference type="ARBA" id="ARBA00022490"/>
    </source>
</evidence>
<dbReference type="OrthoDB" id="10014216at2759"/>
<dbReference type="AlphaFoldDB" id="A0A8C0NSU3"/>
<dbReference type="Pfam" id="PF05822">
    <property type="entry name" value="UMPH-1"/>
    <property type="match status" value="1"/>
</dbReference>
<dbReference type="FunFam" id="3.40.50.1000:FF:000032">
    <property type="entry name" value="Cytosolic 5-nucleotidase 3-like"/>
    <property type="match status" value="1"/>
</dbReference>
<dbReference type="InterPro" id="IPR023214">
    <property type="entry name" value="HAD_sf"/>
</dbReference>
<keyword evidence="5 14" id="KW-0963">Cytoplasm</keyword>
<evidence type="ECO:0000256" key="7">
    <source>
        <dbReference type="ARBA" id="ARBA00022741"/>
    </source>
</evidence>
<feature type="compositionally biased region" description="Pro residues" evidence="15">
    <location>
        <begin position="73"/>
        <end position="84"/>
    </location>
</feature>
<evidence type="ECO:0000313" key="16">
    <source>
        <dbReference type="Ensembl" id="ENSCAFP00030031745.1"/>
    </source>
</evidence>
<sequence>MIFCHEEWAQGSPFWTFAISPSLPAAFLGVLALHTLCLEMTVFALDGGIGSPPPLRTLALLDTERGATLFSRPRPPPSPGPARPRGPRSRRATPAQCGRGGGRCPGAVVPAASAMAEEVSTLMKATVLMRQPGRVQEIVGALRRGGGDRLQIISDFDMTLSRFAYNGKRCPSSYNILDNSKIISEECRNELKALLHHYYPIEIDPHRTIKEKLPHMVEWWTKAHDLLCQQKIQKFQIAQVVKESNAMLREGYKTFFNTLYQNNIPLFIFSAGIGDILEEIIRQMKVFHPNIHIVSNYMDFDEDGFLQGFKGQLIHTYNKNSSVCENSGYFQQLQGKTNILLLGDSMGDLTMADGVPGVENILKIGFLNDKVEERRERYMDSYDIVLEKDETLDVVNGLLQHILHQGDWIEMQGS</sequence>
<evidence type="ECO:0000256" key="1">
    <source>
        <dbReference type="ARBA" id="ARBA00000815"/>
    </source>
</evidence>
<keyword evidence="8 14" id="KW-0378">Hydrolase</keyword>
<dbReference type="InterPro" id="IPR006434">
    <property type="entry name" value="Pyrimidine_nucleotidase_eu"/>
</dbReference>
<comment type="catalytic activity">
    <reaction evidence="11">
        <text>CMP + H2O = cytidine + phosphate</text>
        <dbReference type="Rhea" id="RHEA:29367"/>
        <dbReference type="ChEBI" id="CHEBI:15377"/>
        <dbReference type="ChEBI" id="CHEBI:17562"/>
        <dbReference type="ChEBI" id="CHEBI:43474"/>
        <dbReference type="ChEBI" id="CHEBI:60377"/>
        <dbReference type="EC" id="3.1.3.91"/>
    </reaction>
</comment>
<evidence type="ECO:0000256" key="4">
    <source>
        <dbReference type="ARBA" id="ARBA00011245"/>
    </source>
</evidence>
<comment type="catalytic activity">
    <reaction evidence="1 14">
        <text>a ribonucleoside 5'-phosphate + H2O = a ribonucleoside + phosphate</text>
        <dbReference type="Rhea" id="RHEA:12484"/>
        <dbReference type="ChEBI" id="CHEBI:15377"/>
        <dbReference type="ChEBI" id="CHEBI:18254"/>
        <dbReference type="ChEBI" id="CHEBI:43474"/>
        <dbReference type="ChEBI" id="CHEBI:58043"/>
        <dbReference type="EC" id="3.1.3.5"/>
    </reaction>
</comment>
<evidence type="ECO:0000256" key="10">
    <source>
        <dbReference type="ARBA" id="ARBA00023080"/>
    </source>
</evidence>
<keyword evidence="6" id="KW-0479">Metal-binding</keyword>
<keyword evidence="9" id="KW-0460">Magnesium</keyword>
<evidence type="ECO:0000313" key="17">
    <source>
        <dbReference type="Proteomes" id="UP000694429"/>
    </source>
</evidence>
<keyword evidence="7 14" id="KW-0547">Nucleotide-binding</keyword>
<comment type="subunit">
    <text evidence="4">Monomer.</text>
</comment>
<comment type="function">
    <text evidence="12">Specifically hydrolyzes 7-methylguanosine monophosphate (m(7)GMP) to 7-methylguanosine and inorganic phosphate. The specific activity for m(7)GMP may protect cells against undesired salvage of m(7)GMP and its incorporation into nucleic acids. Also has weak activity for CMP. UMP and purine nucleotides are poor substrates.</text>
</comment>
<evidence type="ECO:0000256" key="12">
    <source>
        <dbReference type="ARBA" id="ARBA00046090"/>
    </source>
</evidence>
<evidence type="ECO:0000256" key="2">
    <source>
        <dbReference type="ARBA" id="ARBA00004496"/>
    </source>
</evidence>
<dbReference type="PANTHER" id="PTHR13045:SF15">
    <property type="entry name" value="7-METHYLGUANOSINE PHOSPHATE-SPECIFIC 5'-NUCLEOTIDASE"/>
    <property type="match status" value="1"/>
</dbReference>
<evidence type="ECO:0000256" key="9">
    <source>
        <dbReference type="ARBA" id="ARBA00022842"/>
    </source>
</evidence>
<feature type="region of interest" description="Disordered" evidence="15">
    <location>
        <begin position="68"/>
        <end position="101"/>
    </location>
</feature>
<evidence type="ECO:0000256" key="8">
    <source>
        <dbReference type="ARBA" id="ARBA00022801"/>
    </source>
</evidence>
<dbReference type="InterPro" id="IPR036412">
    <property type="entry name" value="HAD-like_sf"/>
</dbReference>
<comment type="catalytic activity">
    <reaction evidence="13">
        <text>N(7)-methyl-GMP + H2O = N(7)-methylguanosine + phosphate</text>
        <dbReference type="Rhea" id="RHEA:37107"/>
        <dbReference type="ChEBI" id="CHEBI:15377"/>
        <dbReference type="ChEBI" id="CHEBI:20794"/>
        <dbReference type="ChEBI" id="CHEBI:43474"/>
        <dbReference type="ChEBI" id="CHEBI:58285"/>
        <dbReference type="EC" id="3.1.3.91"/>
    </reaction>
</comment>
<dbReference type="PANTHER" id="PTHR13045">
    <property type="entry name" value="5'-NUCLEOTIDASE"/>
    <property type="match status" value="1"/>
</dbReference>
<dbReference type="Ensembl" id="ENSCAFT00030036388.1">
    <property type="protein sequence ID" value="ENSCAFP00030031745.1"/>
    <property type="gene ID" value="ENSCAFG00030019780.1"/>
</dbReference>
<dbReference type="FunFam" id="1.10.150.340:FF:000001">
    <property type="entry name" value="Cytosolic 5-nucleotidase 3-like"/>
    <property type="match status" value="1"/>
</dbReference>
<evidence type="ECO:0000256" key="11">
    <source>
        <dbReference type="ARBA" id="ARBA00036362"/>
    </source>
</evidence>
<dbReference type="GO" id="GO:0009117">
    <property type="term" value="P:nucleotide metabolic process"/>
    <property type="evidence" value="ECO:0007669"/>
    <property type="project" value="UniProtKB-KW"/>
</dbReference>
<dbReference type="CDD" id="cd07504">
    <property type="entry name" value="HAD_5NT"/>
    <property type="match status" value="1"/>
</dbReference>
<comment type="similarity">
    <text evidence="3 14">Belongs to the pyrimidine 5'-nucleotidase family.</text>
</comment>
<dbReference type="SFLD" id="SFLDG01128">
    <property type="entry name" value="C1.4:_5'-Nucleotidase_Like"/>
    <property type="match status" value="1"/>
</dbReference>
<dbReference type="NCBIfam" id="TIGR01544">
    <property type="entry name" value="HAD-SF-IE"/>
    <property type="match status" value="1"/>
</dbReference>
<proteinExistence type="inferred from homology"/>
<comment type="subcellular location">
    <subcellularLocation>
        <location evidence="2 14">Cytoplasm</location>
    </subcellularLocation>
</comment>
<evidence type="ECO:0000256" key="13">
    <source>
        <dbReference type="ARBA" id="ARBA00048583"/>
    </source>
</evidence>
<dbReference type="GO" id="GO:0000166">
    <property type="term" value="F:nucleotide binding"/>
    <property type="evidence" value="ECO:0007669"/>
    <property type="project" value="UniProtKB-KW"/>
</dbReference>
<evidence type="ECO:0000256" key="14">
    <source>
        <dbReference type="RuleBase" id="RU361276"/>
    </source>
</evidence>
<dbReference type="SUPFAM" id="SSF56784">
    <property type="entry name" value="HAD-like"/>
    <property type="match status" value="1"/>
</dbReference>
<dbReference type="GO" id="GO:0000287">
    <property type="term" value="F:magnesium ion binding"/>
    <property type="evidence" value="ECO:0007669"/>
    <property type="project" value="InterPro"/>
</dbReference>
<keyword evidence="10 14" id="KW-0546">Nucleotide metabolism</keyword>
<evidence type="ECO:0000256" key="15">
    <source>
        <dbReference type="SAM" id="MobiDB-lite"/>
    </source>
</evidence>
<organism evidence="16 17">
    <name type="scientific">Canis lupus familiaris</name>
    <name type="common">Dog</name>
    <name type="synonym">Canis familiaris</name>
    <dbReference type="NCBI Taxonomy" id="9615"/>
    <lineage>
        <taxon>Eukaryota</taxon>
        <taxon>Metazoa</taxon>
        <taxon>Chordata</taxon>
        <taxon>Craniata</taxon>
        <taxon>Vertebrata</taxon>
        <taxon>Euteleostomi</taxon>
        <taxon>Mammalia</taxon>
        <taxon>Eutheria</taxon>
        <taxon>Laurasiatheria</taxon>
        <taxon>Carnivora</taxon>
        <taxon>Caniformia</taxon>
        <taxon>Canidae</taxon>
        <taxon>Canis</taxon>
    </lineage>
</organism>
<dbReference type="Proteomes" id="UP000694429">
    <property type="component" value="Chromosome 9"/>
</dbReference>
<evidence type="ECO:0000256" key="6">
    <source>
        <dbReference type="ARBA" id="ARBA00022723"/>
    </source>
</evidence>
<dbReference type="Gene3D" id="1.10.150.340">
    <property type="entry name" value="Pyrimidine 5'-nucleotidase (UMPH-1), N-terminal domain"/>
    <property type="match status" value="1"/>
</dbReference>
<dbReference type="SFLD" id="SFLDS00003">
    <property type="entry name" value="Haloacid_Dehalogenase"/>
    <property type="match status" value="1"/>
</dbReference>